<protein>
    <submittedName>
        <fullName evidence="3">UDP-3-O-[3-hydroxymyristoyl] glucosamine N-acyltransferase</fullName>
    </submittedName>
</protein>
<sequence>MNQIVHPTARLGKGVELGYFVVIEEGVVLGDNVTVGHHAILHAHAVIGEGTWIADHAVIGRWPRPAKTSTVRVDPDLPAFSIGEGSTIGANAVLYRGSQLGREVLVGDQAFIRERCLIGDRVVIGRGVAVENQVEIGSDTKIQTDAYITAYSRLEDHVFIAPGVMTTNDNFMGRTEERFLHTRGPVVRRGARVGGGAVLLPGITVASESFIAAGAVVNRDTEEATVYAGVPAKPIRPVPARERLSPPNDC</sequence>
<keyword evidence="4" id="KW-1185">Reference proteome</keyword>
<accession>A0ABU1ILD5</accession>
<dbReference type="CDD" id="cd03358">
    <property type="entry name" value="LbH_WxcM_N_like"/>
    <property type="match status" value="1"/>
</dbReference>
<proteinExistence type="predicted"/>
<reference evidence="3 4" key="1">
    <citation type="submission" date="2023-07" db="EMBL/GenBank/DDBJ databases">
        <title>Genomic Encyclopedia of Type Strains, Phase IV (KMG-IV): sequencing the most valuable type-strain genomes for metagenomic binning, comparative biology and taxonomic classification.</title>
        <authorList>
            <person name="Goeker M."/>
        </authorList>
    </citation>
    <scope>NUCLEOTIDE SEQUENCE [LARGE SCALE GENOMIC DNA]</scope>
    <source>
        <strain evidence="3 4">DSM 45903</strain>
    </source>
</reference>
<dbReference type="Gene3D" id="2.160.10.10">
    <property type="entry name" value="Hexapeptide repeat proteins"/>
    <property type="match status" value="1"/>
</dbReference>
<evidence type="ECO:0000256" key="2">
    <source>
        <dbReference type="ARBA" id="ARBA00022737"/>
    </source>
</evidence>
<keyword evidence="2" id="KW-0677">Repeat</keyword>
<dbReference type="Proteomes" id="UP001185012">
    <property type="component" value="Unassembled WGS sequence"/>
</dbReference>
<dbReference type="PANTHER" id="PTHR43300:SF4">
    <property type="entry name" value="ACYL-[ACYL-CARRIER-PROTEIN]--UDP-N-ACETYLGLUCOSAMINE O-ACYLTRANSFERASE"/>
    <property type="match status" value="1"/>
</dbReference>
<dbReference type="InterPro" id="IPR018357">
    <property type="entry name" value="Hexapep_transf_CS"/>
</dbReference>
<evidence type="ECO:0000313" key="3">
    <source>
        <dbReference type="EMBL" id="MDR6225548.1"/>
    </source>
</evidence>
<dbReference type="PROSITE" id="PS00101">
    <property type="entry name" value="HEXAPEP_TRANSFERASES"/>
    <property type="match status" value="1"/>
</dbReference>
<gene>
    <name evidence="3" type="ORF">JOE21_001546</name>
</gene>
<evidence type="ECO:0000256" key="1">
    <source>
        <dbReference type="ARBA" id="ARBA00022679"/>
    </source>
</evidence>
<comment type="caution">
    <text evidence="3">The sequence shown here is derived from an EMBL/GenBank/DDBJ whole genome shotgun (WGS) entry which is preliminary data.</text>
</comment>
<dbReference type="InterPro" id="IPR050179">
    <property type="entry name" value="Trans_hexapeptide_repeat"/>
</dbReference>
<dbReference type="Pfam" id="PF14602">
    <property type="entry name" value="Hexapep_2"/>
    <property type="match status" value="1"/>
</dbReference>
<dbReference type="InterPro" id="IPR001451">
    <property type="entry name" value="Hexapep"/>
</dbReference>
<name>A0ABU1ILD5_9BACL</name>
<organism evidence="3 4">
    <name type="scientific">Desmospora profundinema</name>
    <dbReference type="NCBI Taxonomy" id="1571184"/>
    <lineage>
        <taxon>Bacteria</taxon>
        <taxon>Bacillati</taxon>
        <taxon>Bacillota</taxon>
        <taxon>Bacilli</taxon>
        <taxon>Bacillales</taxon>
        <taxon>Thermoactinomycetaceae</taxon>
        <taxon>Desmospora</taxon>
    </lineage>
</organism>
<dbReference type="InterPro" id="IPR011004">
    <property type="entry name" value="Trimer_LpxA-like_sf"/>
</dbReference>
<evidence type="ECO:0000313" key="4">
    <source>
        <dbReference type="Proteomes" id="UP001185012"/>
    </source>
</evidence>
<dbReference type="RefSeq" id="WP_309864368.1">
    <property type="nucleotide sequence ID" value="NZ_JAVDQG010000003.1"/>
</dbReference>
<dbReference type="SUPFAM" id="SSF51161">
    <property type="entry name" value="Trimeric LpxA-like enzymes"/>
    <property type="match status" value="1"/>
</dbReference>
<dbReference type="PANTHER" id="PTHR43300">
    <property type="entry name" value="ACETYLTRANSFERASE"/>
    <property type="match status" value="1"/>
</dbReference>
<dbReference type="Pfam" id="PF00132">
    <property type="entry name" value="Hexapep"/>
    <property type="match status" value="1"/>
</dbReference>
<keyword evidence="1" id="KW-0808">Transferase</keyword>
<dbReference type="EMBL" id="JAVDQG010000003">
    <property type="protein sequence ID" value="MDR6225548.1"/>
    <property type="molecule type" value="Genomic_DNA"/>
</dbReference>